<evidence type="ECO:0000313" key="5">
    <source>
        <dbReference type="Proteomes" id="UP000291269"/>
    </source>
</evidence>
<evidence type="ECO:0000256" key="2">
    <source>
        <dbReference type="ARBA" id="ARBA00022737"/>
    </source>
</evidence>
<reference evidence="4 5" key="1">
    <citation type="journal article" date="2019" name="Gut">
        <title>Antibiotics-induced monodominance of a novel gut bacterial order.</title>
        <authorList>
            <person name="Hildebrand F."/>
            <person name="Moitinho-Silva L."/>
            <person name="Blasche S."/>
            <person name="Jahn M.T."/>
            <person name="Gossmann T.I."/>
            <person name="Heuerta-Cepas J."/>
            <person name="Hercog R."/>
            <person name="Luetge M."/>
            <person name="Bahram M."/>
            <person name="Pryszlak A."/>
            <person name="Alves R.J."/>
            <person name="Waszak S.M."/>
            <person name="Zhu A."/>
            <person name="Ye L."/>
            <person name="Costea P.I."/>
            <person name="Aalvink S."/>
            <person name="Belzer C."/>
            <person name="Forslund S.K."/>
            <person name="Sunagawa S."/>
            <person name="Hentschel U."/>
            <person name="Merten C."/>
            <person name="Patil K.R."/>
            <person name="Benes V."/>
            <person name="Bork P."/>
        </authorList>
    </citation>
    <scope>NUCLEOTIDE SEQUENCE [LARGE SCALE GENOMIC DNA]</scope>
    <source>
        <strain evidence="4 5">HDS1380</strain>
    </source>
</reference>
<comment type="caution">
    <text evidence="4">The sequence shown here is derived from an EMBL/GenBank/DDBJ whole genome shotgun (WGS) entry which is preliminary data.</text>
</comment>
<keyword evidence="3" id="KW-0472">Membrane</keyword>
<dbReference type="InterPro" id="IPR032675">
    <property type="entry name" value="LRR_dom_sf"/>
</dbReference>
<keyword evidence="1" id="KW-0433">Leucine-rich repeat</keyword>
<gene>
    <name evidence="4" type="ORF">ESZ91_11420</name>
</gene>
<dbReference type="PANTHER" id="PTHR24366">
    <property type="entry name" value="IG(IMMUNOGLOBULIN) AND LRR(LEUCINE RICH REPEAT) DOMAINS"/>
    <property type="match status" value="1"/>
</dbReference>
<evidence type="ECO:0000313" key="4">
    <source>
        <dbReference type="EMBL" id="RXZ57951.1"/>
    </source>
</evidence>
<keyword evidence="3" id="KW-0812">Transmembrane</keyword>
<keyword evidence="3" id="KW-1133">Transmembrane helix</keyword>
<dbReference type="PROSITE" id="PS51450">
    <property type="entry name" value="LRR"/>
    <property type="match status" value="4"/>
</dbReference>
<feature type="transmembrane region" description="Helical" evidence="3">
    <location>
        <begin position="48"/>
        <end position="67"/>
    </location>
</feature>
<dbReference type="Pfam" id="PF12799">
    <property type="entry name" value="LRR_4"/>
    <property type="match status" value="2"/>
</dbReference>
<evidence type="ECO:0000256" key="3">
    <source>
        <dbReference type="SAM" id="Phobius"/>
    </source>
</evidence>
<dbReference type="InterPro" id="IPR025875">
    <property type="entry name" value="Leu-rich_rpt_4"/>
</dbReference>
<dbReference type="EMBL" id="SDOZ01000005">
    <property type="protein sequence ID" value="RXZ57951.1"/>
    <property type="molecule type" value="Genomic_DNA"/>
</dbReference>
<name>A0A4Q2K760_9FIRM</name>
<dbReference type="Gene3D" id="3.80.10.10">
    <property type="entry name" value="Ribonuclease Inhibitor"/>
    <property type="match status" value="2"/>
</dbReference>
<dbReference type="InterPro" id="IPR001611">
    <property type="entry name" value="Leu-rich_rpt"/>
</dbReference>
<dbReference type="PANTHER" id="PTHR24366:SF96">
    <property type="entry name" value="LEUCINE RICH REPEAT CONTAINING 53"/>
    <property type="match status" value="1"/>
</dbReference>
<accession>A0A4Q2K760</accession>
<organism evidence="4 5">
    <name type="scientific">Candidatus Borkfalkia ceftriaxoniphila</name>
    <dbReference type="NCBI Taxonomy" id="2508949"/>
    <lineage>
        <taxon>Bacteria</taxon>
        <taxon>Bacillati</taxon>
        <taxon>Bacillota</taxon>
        <taxon>Clostridia</taxon>
        <taxon>Christensenellales</taxon>
        <taxon>Christensenellaceae</taxon>
        <taxon>Candidatus Borkfalkia</taxon>
    </lineage>
</organism>
<dbReference type="SMART" id="SM00365">
    <property type="entry name" value="LRR_SD22"/>
    <property type="match status" value="4"/>
</dbReference>
<keyword evidence="5" id="KW-1185">Reference proteome</keyword>
<evidence type="ECO:0000256" key="1">
    <source>
        <dbReference type="ARBA" id="ARBA00022614"/>
    </source>
</evidence>
<dbReference type="InterPro" id="IPR018247">
    <property type="entry name" value="EF_Hand_1_Ca_BS"/>
</dbReference>
<proteinExistence type="predicted"/>
<dbReference type="SUPFAM" id="SSF52058">
    <property type="entry name" value="L domain-like"/>
    <property type="match status" value="2"/>
</dbReference>
<dbReference type="SMART" id="SM00369">
    <property type="entry name" value="LRR_TYP"/>
    <property type="match status" value="2"/>
</dbReference>
<sequence>MSFRILKAEPIARSIIIVFSITKSNCRLKTATYNIGAMKKLTASIKSLIVLLLVCCLSAVGVVFAFLNQSVHRGYPVHIQGTNISFKLNGKNYLDQIGESELGLYKNRSQEVDVQVEVTGSDSVVADYRVSFELETDGSDADVKLSQAIEVYALRGARYEFICMLDQIGKTDDGGAPFYTFGGQMVTNYSHSLPFCFVYSGETSAEYDEIAQNGGFTLRAEATADIAGSSADYVFATDNDTFADHFTGQDSVNKTIVLTDDIEVAAALVSKGKVGIDLNGHTLTLHADLKISYSTGTEGLGIINGKTGGGIAGTGRYKISGNDCYLIDDALVAKIDYPVDDTNAESIFGSLSSILDTRLKSLDNEKPYYHEDDLSALFDGLNFYRDYKEFSVSYGKDSVIGTVTNADGTSYTGIVPDPHKTSRYAYSITLSYQNSYGKTFGGYINVLGSSLKSIADDLMTALPACIDSSVFLRSYDTRTASHIEWIVDDAMDGFLFNSLGTYRPNGSSGLIDKAETFRDRGVGIYIKLSKGAQTEVFYYERNAEILSASERTALCYENEPIVLRQKGLDNSGIDTLYDFYDAISRTYRQKAEISGVSVKLLHSDTASSYLSVATSASDANFATVSIAGRASIPQNYAGEAEIEITFTYADGKSHTLRTAVSVLGELAYVTRYDVSYRLQNSFSNNAYIDGDAYYFYAPGALQPRADGKSVQVLVDYEAEQSAQGFVIITYEYVPIRAEDIQDQIAYFIKEGEKYSLYQGEISPLPDSVTLYERRANIEILPSRIPTLDETTVFFTSTLYTLHADGTPYTDDNGNKLYYDAVTDTAAPLQYKLTLTVQGIIQNSDAHISDYSLYTMLRDCFDANKDGIISSGEAQADWNQVLARGSSYAKSVTVNGTVFRYLDFSGVNFSSLKGIEYFVNLQGLSFASSSITDIACLSSLTQLNYLDLSDNAITDISAFAYSDALQYLNLADNQITSIEALRYLPALETLDLTNNKITDFDPLTVTDSLISLTLTGMKNANGQTFDNDPATLYSLATIQINNPTVTFVYDQNILIGPSALIAAKVIHDVEEINRVNQTLYLPTTYYYSDGSEIFAYKLNWFADDTQTNLIFQYTDGEYSGYTVSAPLFEKQVTIRLQIHLPNSTNYYTVSRSFTLTLETSASNHDQAYVYDPSVQYYIPAEEAFPDLALRNKVFDTFNKITGQTIEIKLKDGSVITYNETAVLSAADYERCMAAQTNIDWSNAGIRDLSGIRILKDLLTLTLDLSGNAIISLEPVASLTSLTGLILGGKNYDFSELYSADKLTTLKMLDVSKSYGLDEESTLNALYQVYLNNSSVSVYLKNSSQVWDPYETLLPKNIRNLPSVLAFVNLNESYPIYGSADATSFDFTFYDQPSPLSFTVDSVTIYENQKANITKGTYFQFDSNAIKYIKLYGWSESAFLKISISANDGHLNGDGTFLYVTGEYYVQLNAQDAGSKIFVYNDSKYPEDFTVMTLSELFVSRDLREYLLGRQYGHFNGSDYFRIKKTPEDKNGDGKIQSDEVTLNFILNNRDNNPKKYFVDDYGNYHIGVQGVNDNLSLNNNNFTINGAFDRGENFLHGLKYLPGVKNLTISRDANLGDGSELVNITQLTLNYSAVDLTTITQPLPLLESLTIQNFNSLIVNAKAMKYFPSLTALTIVGSNSGYLQDFTFLEGLINEDGTSMIRNLTMQSVIQSNANIGISVSNAEFVKELYIAAGNALSSADNTLTTPYGGLSFKVGTANKNNDTGAFFIVLPDGTYGTAAKNTASALVTSWTAPANGSFDTTRSEAQNYATVTNAMLDMGLQYKQPAAETFYWLNKKTYSLPISTVLTLPKTTGATWFALQYDSTILRSYDITWRVLVNTSDTMDNAGTDGGMLLSDSLTQLPCGTLTATANEYVFTLTANCYVVILGLVSPPSGVSGNTYSYVYHFVSGSGDGFYSNVEDYNLRATLFASATQDSNKQIIDFSDSNAVFLYKFTNNKLTENRIGTVFDPLPNCTDKPNYPYKVYTLKGFTKVLSATDGLTKDWGSKIIRLGFSDHKITDISDLVQLRENNSAIYTSLQSLDLNLLTLNLPDGFSAAFPVLTDLSVSGNIAFTPYDLQKLWSGTSDNPSSTIRLLYIDGTRCRASYDALVQLCAIASGNASKSFSALAWNSTEANTVTAAELQVFQNTIGHENSVTALNGTLTSSSSLTDGSETALIGGIGYTYTWEAYTFFTARSVSQNPVDTTVAVSSNANAQFVGVRFPVRFSRPDSTSVLYIAGDEGDHDISYFDSQLVSYLFANNCFTETVANSNRWTLNQSVTVETDIGISDLKNLHLLQNGAYGVTVAAGTNPLAYKNETYTVKENKLPTPGGTVFKFLSVDLVNLDKQGTIKDFLYYDSIDSVYTVKLPSYLWMGGNREIIVWSISGNISQTDAQNYITFTTDADGAILMIIDSSKIPANAGVGEYLHTLTATVNGTSQKSEFTIRHGAETSNAAIYYDTYVQVAVVNGQIVLQNAAGETYYVVEGVTAPDATLYLYNNKFYTQYRSGAVEIPVVFASTIIQSGRFRDWLQTTKLNNDEGKVFGDSDAVNGYILSKSFIGSVTALSFGNFGETNSKGITSISGIEIFYNLKNLTAAAGAFSNIEALSSLHLTSFVYGNSDVGITDFRNFIINDFTPLLKGSQNTLETFSYNGLGTTQMTDLNFLLGFAKLKTVNIATSTSLAGNANGLSYLRTSSFQYLLNALHDKGVNVFVHKELAVKFGLTYDTDLKNGTNVYALVSSADFAQASEILSRFAGTEQTVTLENGYRLTADISNYAQEGNNIIMKLPAAINRDGTLYRIEWKRASANVAVNGYYLTKALQIGNTLFDADIPLTASQAQTILASTEYYAAQKSGETLLYSSVTVQLTNPAVPESCIDARAVCRIFSDGYAYERTFTLSMRGNTL</sequence>
<keyword evidence="2" id="KW-0677">Repeat</keyword>
<dbReference type="InterPro" id="IPR003591">
    <property type="entry name" value="Leu-rich_rpt_typical-subtyp"/>
</dbReference>
<dbReference type="PROSITE" id="PS00018">
    <property type="entry name" value="EF_HAND_1"/>
    <property type="match status" value="1"/>
</dbReference>
<protein>
    <recommendedName>
        <fullName evidence="6">Leucine-rich repeat domain-containing protein</fullName>
    </recommendedName>
</protein>
<dbReference type="Proteomes" id="UP000291269">
    <property type="component" value="Unassembled WGS sequence"/>
</dbReference>
<evidence type="ECO:0008006" key="6">
    <source>
        <dbReference type="Google" id="ProtNLM"/>
    </source>
</evidence>
<dbReference type="OrthoDB" id="2068450at2"/>